<keyword evidence="2" id="KW-1185">Reference proteome</keyword>
<dbReference type="RefSeq" id="WP_345006179.1">
    <property type="nucleotide sequence ID" value="NZ_BAAAVW010000025.1"/>
</dbReference>
<dbReference type="Proteomes" id="UP000660611">
    <property type="component" value="Unassembled WGS sequence"/>
</dbReference>
<proteinExistence type="predicted"/>
<organism evidence="1 2">
    <name type="scientific">Dactylosporangium siamense</name>
    <dbReference type="NCBI Taxonomy" id="685454"/>
    <lineage>
        <taxon>Bacteria</taxon>
        <taxon>Bacillati</taxon>
        <taxon>Actinomycetota</taxon>
        <taxon>Actinomycetes</taxon>
        <taxon>Micromonosporales</taxon>
        <taxon>Micromonosporaceae</taxon>
        <taxon>Dactylosporangium</taxon>
    </lineage>
</organism>
<comment type="caution">
    <text evidence="1">The sequence shown here is derived from an EMBL/GenBank/DDBJ whole genome shotgun (WGS) entry which is preliminary data.</text>
</comment>
<evidence type="ECO:0000313" key="1">
    <source>
        <dbReference type="EMBL" id="GIG52570.1"/>
    </source>
</evidence>
<gene>
    <name evidence="1" type="ORF">Dsi01nite_106110</name>
</gene>
<reference evidence="1" key="1">
    <citation type="submission" date="2021-01" db="EMBL/GenBank/DDBJ databases">
        <title>Whole genome shotgun sequence of Dactylosporangium siamense NBRC 106093.</title>
        <authorList>
            <person name="Komaki H."/>
            <person name="Tamura T."/>
        </authorList>
    </citation>
    <scope>NUCLEOTIDE SEQUENCE</scope>
    <source>
        <strain evidence="1">NBRC 106093</strain>
    </source>
</reference>
<name>A0A919UIF1_9ACTN</name>
<protein>
    <submittedName>
        <fullName evidence="1">Uncharacterized protein</fullName>
    </submittedName>
</protein>
<dbReference type="AlphaFoldDB" id="A0A919UIF1"/>
<accession>A0A919UIF1</accession>
<dbReference type="EMBL" id="BONQ01000183">
    <property type="protein sequence ID" value="GIG52570.1"/>
    <property type="molecule type" value="Genomic_DNA"/>
</dbReference>
<evidence type="ECO:0000313" key="2">
    <source>
        <dbReference type="Proteomes" id="UP000660611"/>
    </source>
</evidence>
<sequence length="71" mass="7424">MSALLLCWGAGRRGDDCTQGGAGPGEIGHARVQFGQLCPEVVKDAWLQLAGVADEAGHQFLDDPSWQSGGE</sequence>